<dbReference type="Gene3D" id="3.30.420.10">
    <property type="entry name" value="Ribonuclease H-like superfamily/Ribonuclease H"/>
    <property type="match status" value="1"/>
</dbReference>
<dbReference type="EMBL" id="JAJSOF020000029">
    <property type="protein sequence ID" value="KAJ4432621.1"/>
    <property type="molecule type" value="Genomic_DNA"/>
</dbReference>
<comment type="caution">
    <text evidence="2">The sequence shown here is derived from an EMBL/GenBank/DDBJ whole genome shotgun (WGS) entry which is preliminary data.</text>
</comment>
<feature type="region of interest" description="Disordered" evidence="1">
    <location>
        <begin position="208"/>
        <end position="228"/>
    </location>
</feature>
<name>A0ABQ8SFZ6_PERAM</name>
<reference evidence="2 3" key="1">
    <citation type="journal article" date="2022" name="Allergy">
        <title>Genome assembly and annotation of Periplaneta americana reveal a comprehensive cockroach allergen profile.</title>
        <authorList>
            <person name="Wang L."/>
            <person name="Xiong Q."/>
            <person name="Saelim N."/>
            <person name="Wang L."/>
            <person name="Nong W."/>
            <person name="Wan A.T."/>
            <person name="Shi M."/>
            <person name="Liu X."/>
            <person name="Cao Q."/>
            <person name="Hui J.H.L."/>
            <person name="Sookrung N."/>
            <person name="Leung T.F."/>
            <person name="Tungtrongchitr A."/>
            <person name="Tsui S.K.W."/>
        </authorList>
    </citation>
    <scope>NUCLEOTIDE SEQUENCE [LARGE SCALE GENOMIC DNA]</scope>
    <source>
        <strain evidence="2">PWHHKU_190912</strain>
    </source>
</reference>
<dbReference type="InterPro" id="IPR036397">
    <property type="entry name" value="RNaseH_sf"/>
</dbReference>
<evidence type="ECO:0000313" key="3">
    <source>
        <dbReference type="Proteomes" id="UP001148838"/>
    </source>
</evidence>
<evidence type="ECO:0000256" key="1">
    <source>
        <dbReference type="SAM" id="MobiDB-lite"/>
    </source>
</evidence>
<feature type="compositionally biased region" description="Polar residues" evidence="1">
    <location>
        <begin position="218"/>
        <end position="228"/>
    </location>
</feature>
<dbReference type="Proteomes" id="UP001148838">
    <property type="component" value="Unassembled WGS sequence"/>
</dbReference>
<proteinExistence type="predicted"/>
<gene>
    <name evidence="2" type="ORF">ANN_21244</name>
</gene>
<evidence type="ECO:0000313" key="2">
    <source>
        <dbReference type="EMBL" id="KAJ4432621.1"/>
    </source>
</evidence>
<keyword evidence="3" id="KW-1185">Reference proteome</keyword>
<organism evidence="2 3">
    <name type="scientific">Periplaneta americana</name>
    <name type="common">American cockroach</name>
    <name type="synonym">Blatta americana</name>
    <dbReference type="NCBI Taxonomy" id="6978"/>
    <lineage>
        <taxon>Eukaryota</taxon>
        <taxon>Metazoa</taxon>
        <taxon>Ecdysozoa</taxon>
        <taxon>Arthropoda</taxon>
        <taxon>Hexapoda</taxon>
        <taxon>Insecta</taxon>
        <taxon>Pterygota</taxon>
        <taxon>Neoptera</taxon>
        <taxon>Polyneoptera</taxon>
        <taxon>Dictyoptera</taxon>
        <taxon>Blattodea</taxon>
        <taxon>Blattoidea</taxon>
        <taxon>Blattidae</taxon>
        <taxon>Blattinae</taxon>
        <taxon>Periplaneta</taxon>
    </lineage>
</organism>
<protein>
    <submittedName>
        <fullName evidence="2">Uncharacterized protein</fullName>
    </submittedName>
</protein>
<sequence>MLAGNEFQSLGRAIVKEDEYEEVRWDGIVSIVSWRERVFRLWWEERECGSALLDDDERDCWFQQDSATYNTSNETMQFFASFFVSVSFLKNYGPHVPPISSFGVLKARVYENRPHILEELKKNITTEINNISLRMLKKVAVNMVQSFFSTMSLNPPELNLCGFVIVNRALNTSFMEVEAFSLPEQREPIALKESLVVMFSDRNDSMNMQRRGRKLRQVSMTQHSSALE</sequence>
<accession>A0ABQ8SFZ6</accession>